<evidence type="ECO:0000256" key="2">
    <source>
        <dbReference type="ARBA" id="ARBA00022989"/>
    </source>
</evidence>
<keyword evidence="3 4" id="KW-0472">Membrane</keyword>
<keyword evidence="6" id="KW-1185">Reference proteome</keyword>
<organism evidence="5 6">
    <name type="scientific">Parasponia andersonii</name>
    <name type="common">Sponia andersonii</name>
    <dbReference type="NCBI Taxonomy" id="3476"/>
    <lineage>
        <taxon>Eukaryota</taxon>
        <taxon>Viridiplantae</taxon>
        <taxon>Streptophyta</taxon>
        <taxon>Embryophyta</taxon>
        <taxon>Tracheophyta</taxon>
        <taxon>Spermatophyta</taxon>
        <taxon>Magnoliopsida</taxon>
        <taxon>eudicotyledons</taxon>
        <taxon>Gunneridae</taxon>
        <taxon>Pentapetalae</taxon>
        <taxon>rosids</taxon>
        <taxon>fabids</taxon>
        <taxon>Rosales</taxon>
        <taxon>Cannabaceae</taxon>
        <taxon>Parasponia</taxon>
    </lineage>
</organism>
<comment type="caution">
    <text evidence="5">The sequence shown here is derived from an EMBL/GenBank/DDBJ whole genome shotgun (WGS) entry which is preliminary data.</text>
</comment>
<feature type="transmembrane region" description="Helical" evidence="4">
    <location>
        <begin position="12"/>
        <end position="31"/>
    </location>
</feature>
<evidence type="ECO:0000256" key="4">
    <source>
        <dbReference type="SAM" id="Phobius"/>
    </source>
</evidence>
<reference evidence="6" key="1">
    <citation type="submission" date="2016-06" db="EMBL/GenBank/DDBJ databases">
        <title>Parallel loss of symbiosis genes in relatives of nitrogen-fixing non-legume Parasponia.</title>
        <authorList>
            <person name="Van Velzen R."/>
            <person name="Holmer R."/>
            <person name="Bu F."/>
            <person name="Rutten L."/>
            <person name="Van Zeijl A."/>
            <person name="Liu W."/>
            <person name="Santuari L."/>
            <person name="Cao Q."/>
            <person name="Sharma T."/>
            <person name="Shen D."/>
            <person name="Roswanjaya Y."/>
            <person name="Wardhani T."/>
            <person name="Kalhor M.S."/>
            <person name="Jansen J."/>
            <person name="Van den Hoogen J."/>
            <person name="Gungor B."/>
            <person name="Hartog M."/>
            <person name="Hontelez J."/>
            <person name="Verver J."/>
            <person name="Yang W.-C."/>
            <person name="Schijlen E."/>
            <person name="Repin R."/>
            <person name="Schilthuizen M."/>
            <person name="Schranz E."/>
            <person name="Heidstra R."/>
            <person name="Miyata K."/>
            <person name="Fedorova E."/>
            <person name="Kohlen W."/>
            <person name="Bisseling T."/>
            <person name="Smit S."/>
            <person name="Geurts R."/>
        </authorList>
    </citation>
    <scope>NUCLEOTIDE SEQUENCE [LARGE SCALE GENOMIC DNA]</scope>
    <source>
        <strain evidence="6">cv. WU1-14</strain>
    </source>
</reference>
<protein>
    <submittedName>
        <fullName evidence="5">WAT1-related protein</fullName>
    </submittedName>
</protein>
<name>A0A2P5C4Q1_PARAD</name>
<proteinExistence type="predicted"/>
<dbReference type="EMBL" id="JXTB01000175">
    <property type="protein sequence ID" value="PON56052.1"/>
    <property type="molecule type" value="Genomic_DNA"/>
</dbReference>
<accession>A0A2P5C4Q1</accession>
<evidence type="ECO:0000313" key="6">
    <source>
        <dbReference type="Proteomes" id="UP000237105"/>
    </source>
</evidence>
<dbReference type="GO" id="GO:0022857">
    <property type="term" value="F:transmembrane transporter activity"/>
    <property type="evidence" value="ECO:0007669"/>
    <property type="project" value="InterPro"/>
</dbReference>
<dbReference type="Proteomes" id="UP000237105">
    <property type="component" value="Unassembled WGS sequence"/>
</dbReference>
<dbReference type="AlphaFoldDB" id="A0A2P5C4Q1"/>
<dbReference type="OrthoDB" id="1728340at2759"/>
<dbReference type="GO" id="GO:0016020">
    <property type="term" value="C:membrane"/>
    <property type="evidence" value="ECO:0007669"/>
    <property type="project" value="InterPro"/>
</dbReference>
<keyword evidence="1 4" id="KW-0812">Transmembrane</keyword>
<gene>
    <name evidence="5" type="ORF">PanWU01x14_184110</name>
</gene>
<evidence type="ECO:0000313" key="5">
    <source>
        <dbReference type="EMBL" id="PON56052.1"/>
    </source>
</evidence>
<keyword evidence="2 4" id="KW-1133">Transmembrane helix</keyword>
<dbReference type="PANTHER" id="PTHR31218">
    <property type="entry name" value="WAT1-RELATED PROTEIN"/>
    <property type="match status" value="1"/>
</dbReference>
<evidence type="ECO:0000256" key="3">
    <source>
        <dbReference type="ARBA" id="ARBA00023136"/>
    </source>
</evidence>
<sequence>MREFSGYKPVLAMIGLQCIYAGYALFTRAALLHGMSPRDFVVYRQSVATLIMAPIAYFTRWETWPRLEVKRKGERVVCWARFGVLYVGPLARHHMGAEKNVSRRFIGAVKVKYNGA</sequence>
<dbReference type="STRING" id="3476.A0A2P5C4Q1"/>
<evidence type="ECO:0000256" key="1">
    <source>
        <dbReference type="ARBA" id="ARBA00022692"/>
    </source>
</evidence>
<dbReference type="InterPro" id="IPR030184">
    <property type="entry name" value="WAT1-related"/>
</dbReference>